<organism evidence="2 3">
    <name type="scientific">Lasius niger</name>
    <name type="common">Black garden ant</name>
    <dbReference type="NCBI Taxonomy" id="67767"/>
    <lineage>
        <taxon>Eukaryota</taxon>
        <taxon>Metazoa</taxon>
        <taxon>Ecdysozoa</taxon>
        <taxon>Arthropoda</taxon>
        <taxon>Hexapoda</taxon>
        <taxon>Insecta</taxon>
        <taxon>Pterygota</taxon>
        <taxon>Neoptera</taxon>
        <taxon>Endopterygota</taxon>
        <taxon>Hymenoptera</taxon>
        <taxon>Apocrita</taxon>
        <taxon>Aculeata</taxon>
        <taxon>Formicoidea</taxon>
        <taxon>Formicidae</taxon>
        <taxon>Formicinae</taxon>
        <taxon>Lasius</taxon>
        <taxon>Lasius</taxon>
    </lineage>
</organism>
<dbReference type="AlphaFoldDB" id="A0A0J7LAI5"/>
<feature type="compositionally biased region" description="Basic and acidic residues" evidence="1">
    <location>
        <begin position="63"/>
        <end position="85"/>
    </location>
</feature>
<evidence type="ECO:0000256" key="1">
    <source>
        <dbReference type="SAM" id="MobiDB-lite"/>
    </source>
</evidence>
<name>A0A0J7LAI5_LASNI</name>
<evidence type="ECO:0000313" key="2">
    <source>
        <dbReference type="EMBL" id="KMR05060.1"/>
    </source>
</evidence>
<proteinExistence type="predicted"/>
<keyword evidence="3" id="KW-1185">Reference proteome</keyword>
<sequence>MIVGHGYAATVRVSSRSSVAYERQSAKGIDINLLLVSRLLVEAEERQKIIRHSQRTNVATKTAEVEHRTLQGGSRDSRPHLLTDR</sequence>
<reference evidence="2 3" key="1">
    <citation type="submission" date="2015-04" db="EMBL/GenBank/DDBJ databases">
        <title>Lasius niger genome sequencing.</title>
        <authorList>
            <person name="Konorov E.A."/>
            <person name="Nikitin M.A."/>
            <person name="Kirill M.V."/>
            <person name="Chang P."/>
        </authorList>
    </citation>
    <scope>NUCLEOTIDE SEQUENCE [LARGE SCALE GENOMIC DNA]</scope>
    <source>
        <tissue evidence="2">Whole</tissue>
    </source>
</reference>
<dbReference type="Proteomes" id="UP000036403">
    <property type="component" value="Unassembled WGS sequence"/>
</dbReference>
<gene>
    <name evidence="2" type="ORF">RF55_253</name>
</gene>
<feature type="region of interest" description="Disordered" evidence="1">
    <location>
        <begin position="59"/>
        <end position="85"/>
    </location>
</feature>
<dbReference type="EMBL" id="LBMM01000075">
    <property type="protein sequence ID" value="KMR05060.1"/>
    <property type="molecule type" value="Genomic_DNA"/>
</dbReference>
<evidence type="ECO:0000313" key="3">
    <source>
        <dbReference type="Proteomes" id="UP000036403"/>
    </source>
</evidence>
<accession>A0A0J7LAI5</accession>
<dbReference type="PaxDb" id="67767-A0A0J7LAI5"/>
<comment type="caution">
    <text evidence="2">The sequence shown here is derived from an EMBL/GenBank/DDBJ whole genome shotgun (WGS) entry which is preliminary data.</text>
</comment>
<protein>
    <submittedName>
        <fullName evidence="2">Regulating synaptic membrane exocytosis protein 2</fullName>
    </submittedName>
</protein>